<organism evidence="2 3">
    <name type="scientific">Araneus ventricosus</name>
    <name type="common">Orbweaver spider</name>
    <name type="synonym">Epeira ventricosa</name>
    <dbReference type="NCBI Taxonomy" id="182803"/>
    <lineage>
        <taxon>Eukaryota</taxon>
        <taxon>Metazoa</taxon>
        <taxon>Ecdysozoa</taxon>
        <taxon>Arthropoda</taxon>
        <taxon>Chelicerata</taxon>
        <taxon>Arachnida</taxon>
        <taxon>Araneae</taxon>
        <taxon>Araneomorphae</taxon>
        <taxon>Entelegynae</taxon>
        <taxon>Araneoidea</taxon>
        <taxon>Araneidae</taxon>
        <taxon>Araneus</taxon>
    </lineage>
</organism>
<accession>A0A4Y2AIC5</accession>
<dbReference type="Proteomes" id="UP000499080">
    <property type="component" value="Unassembled WGS sequence"/>
</dbReference>
<proteinExistence type="predicted"/>
<keyword evidence="3" id="KW-1185">Reference proteome</keyword>
<gene>
    <name evidence="2" type="ORF">AVEN_48996_1</name>
</gene>
<reference evidence="2 3" key="1">
    <citation type="journal article" date="2019" name="Sci. Rep.">
        <title>Orb-weaving spider Araneus ventricosus genome elucidates the spidroin gene catalogue.</title>
        <authorList>
            <person name="Kono N."/>
            <person name="Nakamura H."/>
            <person name="Ohtoshi R."/>
            <person name="Moran D.A.P."/>
            <person name="Shinohara A."/>
            <person name="Yoshida Y."/>
            <person name="Fujiwara M."/>
            <person name="Mori M."/>
            <person name="Tomita M."/>
            <person name="Arakawa K."/>
        </authorList>
    </citation>
    <scope>NUCLEOTIDE SEQUENCE [LARGE SCALE GENOMIC DNA]</scope>
</reference>
<evidence type="ECO:0000313" key="2">
    <source>
        <dbReference type="EMBL" id="GBL79049.1"/>
    </source>
</evidence>
<evidence type="ECO:0000256" key="1">
    <source>
        <dbReference type="SAM" id="MobiDB-lite"/>
    </source>
</evidence>
<dbReference type="AlphaFoldDB" id="A0A4Y2AIC5"/>
<evidence type="ECO:0000313" key="3">
    <source>
        <dbReference type="Proteomes" id="UP000499080"/>
    </source>
</evidence>
<protein>
    <submittedName>
        <fullName evidence="2">Uncharacterized protein</fullName>
    </submittedName>
</protein>
<sequence>MEIHVIFVLNFNTIMGRGGIVVESRPRSLRAPGSKPHSHEDPSCLWAQRTLNPTSVKLPPTAVVRKFGEGSAGSGSSSGRGS</sequence>
<feature type="region of interest" description="Disordered" evidence="1">
    <location>
        <begin position="26"/>
        <end position="48"/>
    </location>
</feature>
<name>A0A4Y2AIC5_ARAVE</name>
<dbReference type="EMBL" id="BGPR01000017">
    <property type="protein sequence ID" value="GBL79049.1"/>
    <property type="molecule type" value="Genomic_DNA"/>
</dbReference>
<comment type="caution">
    <text evidence="2">The sequence shown here is derived from an EMBL/GenBank/DDBJ whole genome shotgun (WGS) entry which is preliminary data.</text>
</comment>